<feature type="repeat" description="PPR" evidence="2">
    <location>
        <begin position="89"/>
        <end position="129"/>
    </location>
</feature>
<keyword evidence="3" id="KW-0378">Hydrolase</keyword>
<dbReference type="PANTHER" id="PTHR47926">
    <property type="entry name" value="PENTATRICOPEPTIDE REPEAT-CONTAINING PROTEIN"/>
    <property type="match status" value="1"/>
</dbReference>
<dbReference type="InterPro" id="IPR046960">
    <property type="entry name" value="PPR_At4g14850-like_plant"/>
</dbReference>
<dbReference type="EC" id="3.4.24.-" evidence="3"/>
<dbReference type="Gene3D" id="1.25.40.10">
    <property type="entry name" value="Tetratricopeptide repeat domain"/>
    <property type="match status" value="2"/>
</dbReference>
<dbReference type="Pfam" id="PF13041">
    <property type="entry name" value="PPR_2"/>
    <property type="match status" value="1"/>
</dbReference>
<dbReference type="NCBIfam" id="TIGR00756">
    <property type="entry name" value="PPR"/>
    <property type="match status" value="1"/>
</dbReference>
<organism evidence="3">
    <name type="scientific">Glycine soja</name>
    <name type="common">Wild soybean</name>
    <dbReference type="NCBI Taxonomy" id="3848"/>
    <lineage>
        <taxon>Eukaryota</taxon>
        <taxon>Viridiplantae</taxon>
        <taxon>Streptophyta</taxon>
        <taxon>Embryophyta</taxon>
        <taxon>Tracheophyta</taxon>
        <taxon>Spermatophyta</taxon>
        <taxon>Magnoliopsida</taxon>
        <taxon>eudicotyledons</taxon>
        <taxon>Gunneridae</taxon>
        <taxon>Pentapetalae</taxon>
        <taxon>rosids</taxon>
        <taxon>fabids</taxon>
        <taxon>Fabales</taxon>
        <taxon>Fabaceae</taxon>
        <taxon>Papilionoideae</taxon>
        <taxon>50 kb inversion clade</taxon>
        <taxon>NPAAA clade</taxon>
        <taxon>indigoferoid/millettioid clade</taxon>
        <taxon>Phaseoleae</taxon>
        <taxon>Glycine</taxon>
        <taxon>Glycine subgen. Soja</taxon>
    </lineage>
</organism>
<keyword evidence="1" id="KW-0677">Repeat</keyword>
<reference evidence="3" key="1">
    <citation type="submission" date="2014-07" db="EMBL/GenBank/DDBJ databases">
        <title>Identification of a novel salt tolerance gene in wild soybean by whole-genome sequencing.</title>
        <authorList>
            <person name="Lam H.-M."/>
            <person name="Qi X."/>
            <person name="Li M.-W."/>
            <person name="Liu X."/>
            <person name="Xie M."/>
            <person name="Ni M."/>
            <person name="Xu X."/>
        </authorList>
    </citation>
    <scope>NUCLEOTIDE SEQUENCE [LARGE SCALE GENOMIC DNA]</scope>
    <source>
        <tissue evidence="3">Root</tissue>
    </source>
</reference>
<dbReference type="EC" id="3.6.4.3" evidence="3"/>
<dbReference type="GO" id="GO:0003723">
    <property type="term" value="F:RNA binding"/>
    <property type="evidence" value="ECO:0007669"/>
    <property type="project" value="InterPro"/>
</dbReference>
<evidence type="ECO:0000313" key="3">
    <source>
        <dbReference type="EMBL" id="KHN32149.1"/>
    </source>
</evidence>
<evidence type="ECO:0000256" key="1">
    <source>
        <dbReference type="ARBA" id="ARBA00022737"/>
    </source>
</evidence>
<dbReference type="GO" id="GO:0009451">
    <property type="term" value="P:RNA modification"/>
    <property type="evidence" value="ECO:0007669"/>
    <property type="project" value="InterPro"/>
</dbReference>
<dbReference type="PANTHER" id="PTHR47926:SF487">
    <property type="entry name" value="REPEAT (TPR)-LIKE SUPERFAMILY PROTEIN, PUTATIVE-RELATED"/>
    <property type="match status" value="1"/>
</dbReference>
<proteinExistence type="predicted"/>
<gene>
    <name evidence="3" type="ORF">glysoja_028944</name>
</gene>
<dbReference type="PROSITE" id="PS51375">
    <property type="entry name" value="PPR"/>
    <property type="match status" value="2"/>
</dbReference>
<evidence type="ECO:0000256" key="2">
    <source>
        <dbReference type="PROSITE-ProRule" id="PRU00708"/>
    </source>
</evidence>
<accession>A0A0B2RIJ9</accession>
<dbReference type="GO" id="GO:0016787">
    <property type="term" value="F:hydrolase activity"/>
    <property type="evidence" value="ECO:0007669"/>
    <property type="project" value="UniProtKB-KW"/>
</dbReference>
<dbReference type="Pfam" id="PF13812">
    <property type="entry name" value="PPR_3"/>
    <property type="match status" value="1"/>
</dbReference>
<dbReference type="InterPro" id="IPR011990">
    <property type="entry name" value="TPR-like_helical_dom_sf"/>
</dbReference>
<sequence>MQSVQGLTPNYVFVIPSFLKTRGHVGDRITGEKIHGFILKCSFEFDSFVSSSLIVMYSKCEKVEDARKGAANEALGLVETMKLMGLKPNVVTWNSLISGFLQKGDQGMKFRNKEAFDTFKQMLSHGCCPTSATISTLLPACATAARVRRGICLVGCQRRTPYVTWNSIIFGFVNHGYCEEAIELFNQMEKERAAKLDHLTFTAALTACSHVGDIELGQKLFKIMQEKYSIEPPLEH</sequence>
<protein>
    <submittedName>
        <fullName evidence="3">Pentatricopeptide repeat-containing protein</fullName>
        <ecNumber evidence="3">3.4.24.-</ecNumber>
        <ecNumber evidence="3">3.6.4.3</ecNumber>
    </submittedName>
</protein>
<dbReference type="Proteomes" id="UP000053555">
    <property type="component" value="Unassembled WGS sequence"/>
</dbReference>
<dbReference type="AlphaFoldDB" id="A0A0B2RIJ9"/>
<dbReference type="InterPro" id="IPR002885">
    <property type="entry name" value="PPR_rpt"/>
</dbReference>
<name>A0A0B2RIJ9_GLYSO</name>
<dbReference type="EMBL" id="KN650302">
    <property type="protein sequence ID" value="KHN32149.1"/>
    <property type="molecule type" value="Genomic_DNA"/>
</dbReference>
<feature type="repeat" description="PPR" evidence="2">
    <location>
        <begin position="161"/>
        <end position="195"/>
    </location>
</feature>